<comment type="caution">
    <text evidence="2">The sequence shown here is derived from an EMBL/GenBank/DDBJ whole genome shotgun (WGS) entry which is preliminary data.</text>
</comment>
<evidence type="ECO:0000313" key="2">
    <source>
        <dbReference type="EMBL" id="MDQ0454342.1"/>
    </source>
</evidence>
<gene>
    <name evidence="2" type="ORF">QO005_000657</name>
</gene>
<feature type="signal peptide" evidence="1">
    <location>
        <begin position="1"/>
        <end position="18"/>
    </location>
</feature>
<proteinExistence type="predicted"/>
<feature type="chain" id="PRO_5046549622" description="DUF2807 domain-containing protein" evidence="1">
    <location>
        <begin position="19"/>
        <end position="245"/>
    </location>
</feature>
<evidence type="ECO:0008006" key="4">
    <source>
        <dbReference type="Google" id="ProtNLM"/>
    </source>
</evidence>
<keyword evidence="3" id="KW-1185">Reference proteome</keyword>
<name>A0ABU0I9H9_9HYPH</name>
<dbReference type="RefSeq" id="WP_307156520.1">
    <property type="nucleotide sequence ID" value="NZ_JAUSWH010000001.1"/>
</dbReference>
<evidence type="ECO:0000256" key="1">
    <source>
        <dbReference type="SAM" id="SignalP"/>
    </source>
</evidence>
<dbReference type="Proteomes" id="UP001235269">
    <property type="component" value="Unassembled WGS sequence"/>
</dbReference>
<protein>
    <recommendedName>
        <fullName evidence="4">DUF2807 domain-containing protein</fullName>
    </recommendedName>
</protein>
<keyword evidence="1" id="KW-0732">Signal</keyword>
<accession>A0ABU0I9H9</accession>
<organism evidence="2 3">
    <name type="scientific">Rhizobium paknamense</name>
    <dbReference type="NCBI Taxonomy" id="1206817"/>
    <lineage>
        <taxon>Bacteria</taxon>
        <taxon>Pseudomonadati</taxon>
        <taxon>Pseudomonadota</taxon>
        <taxon>Alphaproteobacteria</taxon>
        <taxon>Hyphomicrobiales</taxon>
        <taxon>Rhizobiaceae</taxon>
        <taxon>Rhizobium/Agrobacterium group</taxon>
        <taxon>Rhizobium</taxon>
    </lineage>
</organism>
<evidence type="ECO:0000313" key="3">
    <source>
        <dbReference type="Proteomes" id="UP001235269"/>
    </source>
</evidence>
<sequence length="245" mass="25630">MKKRHILLAGLAAIIALAAVDRAVAFRSSAMPLGGAVDLSGITGIRVTGQASRISLTTRADAPLTAQLSERREGWGSIWRSAWTGETCAAGVGMRREGGDLVVEMGDHSRLFDWSDCTLELTANLAPEAAVAIHQQAAEVALAGDFSTADIQANAGDVTVNGHVSHLSLSGAALRAAASFATIRHDETIALAGKMMDVTLRFLTPTPISYAVATTASFIDSRLPNTPGAKPAITIKGEMVRARIE</sequence>
<reference evidence="2 3" key="1">
    <citation type="submission" date="2023-07" db="EMBL/GenBank/DDBJ databases">
        <title>Genomic Encyclopedia of Type Strains, Phase IV (KMG-IV): sequencing the most valuable type-strain genomes for metagenomic binning, comparative biology and taxonomic classification.</title>
        <authorList>
            <person name="Goeker M."/>
        </authorList>
    </citation>
    <scope>NUCLEOTIDE SEQUENCE [LARGE SCALE GENOMIC DNA]</scope>
    <source>
        <strain evidence="2 3">DSM 100301</strain>
    </source>
</reference>
<dbReference type="EMBL" id="JAUSWH010000001">
    <property type="protein sequence ID" value="MDQ0454342.1"/>
    <property type="molecule type" value="Genomic_DNA"/>
</dbReference>